<feature type="region of interest" description="Disordered" evidence="6">
    <location>
        <begin position="389"/>
        <end position="412"/>
    </location>
</feature>
<dbReference type="FunFam" id="3.30.160.60:FF:002157">
    <property type="entry name" value="Transcription factor"/>
    <property type="match status" value="1"/>
</dbReference>
<evidence type="ECO:0000259" key="7">
    <source>
        <dbReference type="PROSITE" id="PS50157"/>
    </source>
</evidence>
<dbReference type="SUPFAM" id="SSF57667">
    <property type="entry name" value="beta-beta-alpha zinc fingers"/>
    <property type="match status" value="2"/>
</dbReference>
<dbReference type="GeneID" id="54779126"/>
<proteinExistence type="predicted"/>
<evidence type="ECO:0000256" key="1">
    <source>
        <dbReference type="ARBA" id="ARBA00022723"/>
    </source>
</evidence>
<feature type="compositionally biased region" description="Low complexity" evidence="6">
    <location>
        <begin position="212"/>
        <end position="231"/>
    </location>
</feature>
<feature type="compositionally biased region" description="Basic and acidic residues" evidence="6">
    <location>
        <begin position="396"/>
        <end position="407"/>
    </location>
</feature>
<feature type="region of interest" description="Disordered" evidence="6">
    <location>
        <begin position="57"/>
        <end position="238"/>
    </location>
</feature>
<feature type="compositionally biased region" description="Polar residues" evidence="6">
    <location>
        <begin position="582"/>
        <end position="591"/>
    </location>
</feature>
<dbReference type="PANTHER" id="PTHR23235:SF120">
    <property type="entry name" value="KRUPPEL-LIKE FACTOR 15"/>
    <property type="match status" value="1"/>
</dbReference>
<organism evidence="8 9">
    <name type="scientific">Diutina rugosa</name>
    <name type="common">Yeast</name>
    <name type="synonym">Candida rugosa</name>
    <dbReference type="NCBI Taxonomy" id="5481"/>
    <lineage>
        <taxon>Eukaryota</taxon>
        <taxon>Fungi</taxon>
        <taxon>Dikarya</taxon>
        <taxon>Ascomycota</taxon>
        <taxon>Saccharomycotina</taxon>
        <taxon>Pichiomycetes</taxon>
        <taxon>Debaryomycetaceae</taxon>
        <taxon>Diutina</taxon>
    </lineage>
</organism>
<feature type="compositionally biased region" description="Polar residues" evidence="6">
    <location>
        <begin position="119"/>
        <end position="131"/>
    </location>
</feature>
<keyword evidence="9" id="KW-1185">Reference proteome</keyword>
<feature type="compositionally biased region" description="Polar residues" evidence="6">
    <location>
        <begin position="71"/>
        <end position="101"/>
    </location>
</feature>
<feature type="domain" description="C2H2-type" evidence="7">
    <location>
        <begin position="416"/>
        <end position="443"/>
    </location>
</feature>
<feature type="compositionally biased region" description="Low complexity" evidence="6">
    <location>
        <begin position="140"/>
        <end position="150"/>
    </location>
</feature>
<dbReference type="InterPro" id="IPR036236">
    <property type="entry name" value="Znf_C2H2_sf"/>
</dbReference>
<feature type="region of interest" description="Disordered" evidence="6">
    <location>
        <begin position="633"/>
        <end position="662"/>
    </location>
</feature>
<dbReference type="FunFam" id="3.30.160.60:FF:000624">
    <property type="entry name" value="zinc finger protein 697"/>
    <property type="match status" value="1"/>
</dbReference>
<feature type="compositionally biased region" description="Pro residues" evidence="6">
    <location>
        <begin position="196"/>
        <end position="211"/>
    </location>
</feature>
<keyword evidence="2" id="KW-0677">Repeat</keyword>
<feature type="compositionally biased region" description="Basic and acidic residues" evidence="6">
    <location>
        <begin position="159"/>
        <end position="169"/>
    </location>
</feature>
<protein>
    <recommendedName>
        <fullName evidence="7">C2H2-type domain-containing protein</fullName>
    </recommendedName>
</protein>
<feature type="domain" description="C2H2-type" evidence="7">
    <location>
        <begin position="500"/>
        <end position="525"/>
    </location>
</feature>
<dbReference type="PROSITE" id="PS00028">
    <property type="entry name" value="ZINC_FINGER_C2H2_1"/>
    <property type="match status" value="4"/>
</dbReference>
<comment type="caution">
    <text evidence="8">The sequence shown here is derived from an EMBL/GenBank/DDBJ whole genome shotgun (WGS) entry which is preliminary data.</text>
</comment>
<dbReference type="GO" id="GO:0000978">
    <property type="term" value="F:RNA polymerase II cis-regulatory region sequence-specific DNA binding"/>
    <property type="evidence" value="ECO:0007669"/>
    <property type="project" value="TreeGrafter"/>
</dbReference>
<feature type="compositionally biased region" description="Polar residues" evidence="6">
    <location>
        <begin position="633"/>
        <end position="652"/>
    </location>
</feature>
<reference evidence="8 9" key="1">
    <citation type="submission" date="2019-07" db="EMBL/GenBank/DDBJ databases">
        <title>Genome assembly of two rare yeast pathogens: Diutina rugosa and Trichomonascus ciferrii.</title>
        <authorList>
            <person name="Mixao V."/>
            <person name="Saus E."/>
            <person name="Hansen A."/>
            <person name="Lass-Flor C."/>
            <person name="Gabaldon T."/>
        </authorList>
    </citation>
    <scope>NUCLEOTIDE SEQUENCE [LARGE SCALE GENOMIC DNA]</scope>
    <source>
        <strain evidence="8 9">CBS 613</strain>
    </source>
</reference>
<sequence length="675" mass="73638">MPPSNQGSVSQPGGQAGDKRQRSSNGFSEQVSAEEIDSIINKDLFGKSSMDILSWDPMAPGSISGPGGSSQFQAMPQSGSFSDMLQSMISSGSIDFTGMSQEQRRDSILKMLNDPAQRTRFSISVGNQGQTRLKEDIFGSSSQHSSNSASGLGANLSPDGRRDGDKDRLSPTSSMSSNPRREEPQSPRTSPQYSNQPPPSSAFTAPLPPPQRGGQQNQQISSGIPQQSSGQMPVSYPQYQGFANVPGANNANDIMYRQNSFSGLQGQQQYGMYAPQQAQYLSKPSGQGQATASSPEQQSPDLNGANVMNLTAAQAKQLVPAQQYVKSEDGRPLLGATKIDQLMLVIQAREKGITKPIEQAPDGSILGAPNYSLSNSKSELDRDVLPRPVSLVGGVDKPKSMEDEHDTKRRKKGKQQQCPYCFKYFTQSTHLEVHIRSHIGYKPFKCDYCNKKFTQGGNLRTHLRLHTGEKPFTCDTCNRSFSRKGNLAAHKLTHENLKPFSCKLDGCDKSFTQLGNLKSHQNRFHLATLNELTHKLAEMNGEQLANLPEAEKEMLDYFKKLYKNSNKGIRGRGKQTKIITSAESPTQQQMPQLAAGSSPPGHPQYNLDSKPLMAPVVGAPVALPRQQNYQQLPNSMNFKMSPGSQAPGNNAPGSGAMDWGYRDQQISGGANYKRI</sequence>
<evidence type="ECO:0000256" key="3">
    <source>
        <dbReference type="ARBA" id="ARBA00022771"/>
    </source>
</evidence>
<feature type="domain" description="C2H2-type" evidence="7">
    <location>
        <begin position="472"/>
        <end position="499"/>
    </location>
</feature>
<name>A0A642V3E9_DIURU</name>
<dbReference type="InterPro" id="IPR013087">
    <property type="entry name" value="Znf_C2H2_type"/>
</dbReference>
<evidence type="ECO:0000256" key="6">
    <source>
        <dbReference type="SAM" id="MobiDB-lite"/>
    </source>
</evidence>
<gene>
    <name evidence="8" type="ORF">DIURU_000473</name>
</gene>
<dbReference type="PANTHER" id="PTHR23235">
    <property type="entry name" value="KRUEPPEL-LIKE TRANSCRIPTION FACTOR"/>
    <property type="match status" value="1"/>
</dbReference>
<evidence type="ECO:0000256" key="4">
    <source>
        <dbReference type="ARBA" id="ARBA00022833"/>
    </source>
</evidence>
<keyword evidence="4" id="KW-0862">Zinc</keyword>
<feature type="region of interest" description="Disordered" evidence="6">
    <location>
        <begin position="1"/>
        <end position="34"/>
    </location>
</feature>
<evidence type="ECO:0000256" key="2">
    <source>
        <dbReference type="ARBA" id="ARBA00022737"/>
    </source>
</evidence>
<keyword evidence="3 5" id="KW-0863">Zinc-finger</keyword>
<feature type="domain" description="C2H2-type" evidence="7">
    <location>
        <begin position="444"/>
        <end position="471"/>
    </location>
</feature>
<dbReference type="FunFam" id="3.30.160.60:FF:001907">
    <property type="entry name" value="AZF1 (YOR113W)"/>
    <property type="match status" value="1"/>
</dbReference>
<feature type="region of interest" description="Disordered" evidence="6">
    <location>
        <begin position="280"/>
        <end position="304"/>
    </location>
</feature>
<evidence type="ECO:0000313" key="8">
    <source>
        <dbReference type="EMBL" id="KAA8907786.1"/>
    </source>
</evidence>
<feature type="compositionally biased region" description="Polar residues" evidence="6">
    <location>
        <begin position="1"/>
        <end position="13"/>
    </location>
</feature>
<dbReference type="OrthoDB" id="427030at2759"/>
<evidence type="ECO:0000256" key="5">
    <source>
        <dbReference type="PROSITE-ProRule" id="PRU00042"/>
    </source>
</evidence>
<dbReference type="GO" id="GO:0000981">
    <property type="term" value="F:DNA-binding transcription factor activity, RNA polymerase II-specific"/>
    <property type="evidence" value="ECO:0007669"/>
    <property type="project" value="TreeGrafter"/>
</dbReference>
<feature type="region of interest" description="Disordered" evidence="6">
    <location>
        <begin position="582"/>
        <end position="603"/>
    </location>
</feature>
<accession>A0A642V3E9</accession>
<dbReference type="VEuPathDB" id="FungiDB:DIURU_000473"/>
<dbReference type="Proteomes" id="UP000449547">
    <property type="component" value="Unassembled WGS sequence"/>
</dbReference>
<dbReference type="AlphaFoldDB" id="A0A642V3E9"/>
<evidence type="ECO:0000313" key="9">
    <source>
        <dbReference type="Proteomes" id="UP000449547"/>
    </source>
</evidence>
<dbReference type="Gene3D" id="3.30.160.60">
    <property type="entry name" value="Classic Zinc Finger"/>
    <property type="match status" value="4"/>
</dbReference>
<dbReference type="EMBL" id="SWFT01000019">
    <property type="protein sequence ID" value="KAA8907786.1"/>
    <property type="molecule type" value="Genomic_DNA"/>
</dbReference>
<dbReference type="SMART" id="SM00355">
    <property type="entry name" value="ZnF_C2H2"/>
    <property type="match status" value="4"/>
</dbReference>
<dbReference type="RefSeq" id="XP_034014792.1">
    <property type="nucleotide sequence ID" value="XM_034157635.1"/>
</dbReference>
<dbReference type="PROSITE" id="PS50157">
    <property type="entry name" value="ZINC_FINGER_C2H2_2"/>
    <property type="match status" value="4"/>
</dbReference>
<dbReference type="GO" id="GO:0008270">
    <property type="term" value="F:zinc ion binding"/>
    <property type="evidence" value="ECO:0007669"/>
    <property type="project" value="UniProtKB-KW"/>
</dbReference>
<keyword evidence="1" id="KW-0479">Metal-binding</keyword>
<dbReference type="Pfam" id="PF00096">
    <property type="entry name" value="zf-C2H2"/>
    <property type="match status" value="4"/>
</dbReference>